<dbReference type="UniPathway" id="UPA00109">
    <property type="reaction ID" value="UER00187"/>
</dbReference>
<comment type="caution">
    <text evidence="7">The sequence shown here is derived from an EMBL/GenBank/DDBJ whole genome shotgun (WGS) entry which is preliminary data.</text>
</comment>
<evidence type="ECO:0000313" key="7">
    <source>
        <dbReference type="EMBL" id="CAA7014387.1"/>
    </source>
</evidence>
<comment type="similarity">
    <text evidence="2">Belongs to the enolase family.</text>
</comment>
<accession>A0A6D2HMJ2</accession>
<evidence type="ECO:0000256" key="3">
    <source>
        <dbReference type="ARBA" id="ARBA00012058"/>
    </source>
</evidence>
<dbReference type="PANTHER" id="PTHR11902:SF1">
    <property type="entry name" value="ENOLASE"/>
    <property type="match status" value="1"/>
</dbReference>
<dbReference type="EC" id="4.2.1.11" evidence="3"/>
<evidence type="ECO:0000256" key="4">
    <source>
        <dbReference type="ARBA" id="ARBA00023152"/>
    </source>
</evidence>
<keyword evidence="5" id="KW-0456">Lyase</keyword>
<dbReference type="PANTHER" id="PTHR11902">
    <property type="entry name" value="ENOLASE"/>
    <property type="match status" value="1"/>
</dbReference>
<evidence type="ECO:0000256" key="1">
    <source>
        <dbReference type="ARBA" id="ARBA00005031"/>
    </source>
</evidence>
<dbReference type="Gene3D" id="3.20.20.120">
    <property type="entry name" value="Enolase-like C-terminal domain"/>
    <property type="match status" value="1"/>
</dbReference>
<dbReference type="EMBL" id="CACVBM020000110">
    <property type="protein sequence ID" value="CAA7014387.1"/>
    <property type="molecule type" value="Genomic_DNA"/>
</dbReference>
<protein>
    <recommendedName>
        <fullName evidence="3">phosphopyruvate hydratase</fullName>
        <ecNumber evidence="3">4.2.1.11</ecNumber>
    </recommendedName>
</protein>
<dbReference type="InterPro" id="IPR036849">
    <property type="entry name" value="Enolase-like_C_sf"/>
</dbReference>
<dbReference type="SUPFAM" id="SSF51604">
    <property type="entry name" value="Enolase C-terminal domain-like"/>
    <property type="match status" value="1"/>
</dbReference>
<dbReference type="Pfam" id="PF00113">
    <property type="entry name" value="Enolase_C"/>
    <property type="match status" value="1"/>
</dbReference>
<gene>
    <name evidence="7" type="ORF">MERR_LOCUS1621</name>
</gene>
<evidence type="ECO:0000256" key="2">
    <source>
        <dbReference type="ARBA" id="ARBA00009604"/>
    </source>
</evidence>
<dbReference type="AlphaFoldDB" id="A0A6D2HMJ2"/>
<evidence type="ECO:0000256" key="5">
    <source>
        <dbReference type="ARBA" id="ARBA00023239"/>
    </source>
</evidence>
<evidence type="ECO:0000259" key="6">
    <source>
        <dbReference type="Pfam" id="PF00113"/>
    </source>
</evidence>
<evidence type="ECO:0000313" key="8">
    <source>
        <dbReference type="Proteomes" id="UP000467841"/>
    </source>
</evidence>
<comment type="pathway">
    <text evidence="1">Carbohydrate degradation; glycolysis; pyruvate from D-glyceraldehyde 3-phosphate: step 4/5.</text>
</comment>
<dbReference type="InterPro" id="IPR000941">
    <property type="entry name" value="Enolase"/>
</dbReference>
<sequence>MHFFAFIDPTDVLNNVVMHLLVHTPLTLHEMNLIFWALNEVKAAQNNDLLNTFFTRIQQHDILSTPRVCSTSRPTVDQLNTTTVVKPKTMISLSPGTKIKTGAPCRSEGLAKFNQLLRIQEELGSEAVYAGLNFRTPVEP</sequence>
<dbReference type="InterPro" id="IPR020810">
    <property type="entry name" value="Enolase_C"/>
</dbReference>
<feature type="domain" description="Enolase C-terminal TIM barrel" evidence="6">
    <location>
        <begin position="92"/>
        <end position="136"/>
    </location>
</feature>
<keyword evidence="4" id="KW-0324">Glycolysis</keyword>
<dbReference type="Proteomes" id="UP000467841">
    <property type="component" value="Unassembled WGS sequence"/>
</dbReference>
<keyword evidence="8" id="KW-1185">Reference proteome</keyword>
<dbReference type="GO" id="GO:0000287">
    <property type="term" value="F:magnesium ion binding"/>
    <property type="evidence" value="ECO:0007669"/>
    <property type="project" value="InterPro"/>
</dbReference>
<name>A0A6D2HMJ2_9BRAS</name>
<proteinExistence type="inferred from homology"/>
<reference evidence="7" key="1">
    <citation type="submission" date="2020-01" db="EMBL/GenBank/DDBJ databases">
        <authorList>
            <person name="Mishra B."/>
        </authorList>
    </citation>
    <scope>NUCLEOTIDE SEQUENCE [LARGE SCALE GENOMIC DNA]</scope>
</reference>
<dbReference type="GO" id="GO:0004634">
    <property type="term" value="F:phosphopyruvate hydratase activity"/>
    <property type="evidence" value="ECO:0007669"/>
    <property type="project" value="UniProtKB-EC"/>
</dbReference>
<dbReference type="GO" id="GO:0000015">
    <property type="term" value="C:phosphopyruvate hydratase complex"/>
    <property type="evidence" value="ECO:0007669"/>
    <property type="project" value="InterPro"/>
</dbReference>
<dbReference type="GO" id="GO:0006096">
    <property type="term" value="P:glycolytic process"/>
    <property type="evidence" value="ECO:0007669"/>
    <property type="project" value="UniProtKB-UniPathway"/>
</dbReference>
<organism evidence="7 8">
    <name type="scientific">Microthlaspi erraticum</name>
    <dbReference type="NCBI Taxonomy" id="1685480"/>
    <lineage>
        <taxon>Eukaryota</taxon>
        <taxon>Viridiplantae</taxon>
        <taxon>Streptophyta</taxon>
        <taxon>Embryophyta</taxon>
        <taxon>Tracheophyta</taxon>
        <taxon>Spermatophyta</taxon>
        <taxon>Magnoliopsida</taxon>
        <taxon>eudicotyledons</taxon>
        <taxon>Gunneridae</taxon>
        <taxon>Pentapetalae</taxon>
        <taxon>rosids</taxon>
        <taxon>malvids</taxon>
        <taxon>Brassicales</taxon>
        <taxon>Brassicaceae</taxon>
        <taxon>Coluteocarpeae</taxon>
        <taxon>Microthlaspi</taxon>
    </lineage>
</organism>
<dbReference type="OrthoDB" id="1739814at2759"/>